<dbReference type="eggNOG" id="COG0094">
    <property type="taxonomic scope" value="Bacteria"/>
</dbReference>
<dbReference type="HAMAP" id="MF_01333_B">
    <property type="entry name" value="Ribosomal_uL5_B"/>
    <property type="match status" value="1"/>
</dbReference>
<dbReference type="PANTHER" id="PTHR11994">
    <property type="entry name" value="60S RIBOSOMAL PROTEIN L11-RELATED"/>
    <property type="match status" value="1"/>
</dbReference>
<evidence type="ECO:0000313" key="10">
    <source>
        <dbReference type="Proteomes" id="UP000001227"/>
    </source>
</evidence>
<organism evidence="9 10">
    <name type="scientific">Amoebophilus asiaticus (strain 5a2)</name>
    <dbReference type="NCBI Taxonomy" id="452471"/>
    <lineage>
        <taxon>Bacteria</taxon>
        <taxon>Pseudomonadati</taxon>
        <taxon>Bacteroidota</taxon>
        <taxon>Cytophagia</taxon>
        <taxon>Cytophagales</taxon>
        <taxon>Amoebophilaceae</taxon>
        <taxon>Candidatus Amoebophilus</taxon>
    </lineage>
</organism>
<dbReference type="InterPro" id="IPR031310">
    <property type="entry name" value="Ribosomal_uL5_N"/>
</dbReference>
<dbReference type="GO" id="GO:0019843">
    <property type="term" value="F:rRNA binding"/>
    <property type="evidence" value="ECO:0007669"/>
    <property type="project" value="UniProtKB-UniRule"/>
</dbReference>
<dbReference type="STRING" id="452471.Aasi_0185"/>
<keyword evidence="3 5" id="KW-0687">Ribonucleoprotein</keyword>
<sequence>MASPRLQHKYFQEVVPALKNEMNYTSVMQVPRIEKICLNQGVGAAVQDKKLIEIAVDELTTIAGQKAVPTVARKAISNFKLREGMPIGATVTLRGRKMYEFLDRLITIALPRVRDFRGVNDKSFDGRGNYTLGIKEQIIFPEISIDKITKLTGMSITFVTNTESDKEAHTLLKALGMPFKS</sequence>
<feature type="domain" description="Large ribosomal subunit protein uL5 N-terminal" evidence="7">
    <location>
        <begin position="26"/>
        <end position="82"/>
    </location>
</feature>
<dbReference type="AlphaFoldDB" id="B3EUL1"/>
<evidence type="ECO:0000259" key="7">
    <source>
        <dbReference type="Pfam" id="PF00281"/>
    </source>
</evidence>
<keyword evidence="5" id="KW-0699">rRNA-binding</keyword>
<dbReference type="Pfam" id="PF00281">
    <property type="entry name" value="Ribosomal_L5"/>
    <property type="match status" value="1"/>
</dbReference>
<dbReference type="InterPro" id="IPR002132">
    <property type="entry name" value="Ribosomal_uL5"/>
</dbReference>
<evidence type="ECO:0000256" key="4">
    <source>
        <dbReference type="ARBA" id="ARBA00035245"/>
    </source>
</evidence>
<dbReference type="FunFam" id="3.30.1440.10:FF:000001">
    <property type="entry name" value="50S ribosomal protein L5"/>
    <property type="match status" value="1"/>
</dbReference>
<dbReference type="EMBL" id="CP001102">
    <property type="protein sequence ID" value="ACE05630.1"/>
    <property type="molecule type" value="Genomic_DNA"/>
</dbReference>
<dbReference type="InterPro" id="IPR022803">
    <property type="entry name" value="Ribosomal_uL5_dom_sf"/>
</dbReference>
<evidence type="ECO:0000256" key="5">
    <source>
        <dbReference type="HAMAP-Rule" id="MF_01333"/>
    </source>
</evidence>
<keyword evidence="10" id="KW-1185">Reference proteome</keyword>
<dbReference type="PIRSF" id="PIRSF002161">
    <property type="entry name" value="Ribosomal_L5"/>
    <property type="match status" value="1"/>
</dbReference>
<dbReference type="NCBIfam" id="NF000585">
    <property type="entry name" value="PRK00010.1"/>
    <property type="match status" value="1"/>
</dbReference>
<name>B3EUL1_AMOA5</name>
<dbReference type="GO" id="GO:0006412">
    <property type="term" value="P:translation"/>
    <property type="evidence" value="ECO:0007669"/>
    <property type="project" value="UniProtKB-UniRule"/>
</dbReference>
<dbReference type="Gene3D" id="3.30.1440.10">
    <property type="match status" value="1"/>
</dbReference>
<dbReference type="InterPro" id="IPR031309">
    <property type="entry name" value="Ribosomal_uL5_C"/>
</dbReference>
<evidence type="ECO:0000256" key="3">
    <source>
        <dbReference type="ARBA" id="ARBA00023274"/>
    </source>
</evidence>
<gene>
    <name evidence="5" type="primary">rplE</name>
    <name evidence="9" type="ordered locus">Aasi_0185</name>
</gene>
<keyword evidence="5" id="KW-0694">RNA-binding</keyword>
<comment type="function">
    <text evidence="5">This is 1 of the proteins that bind and probably mediate the attachment of the 5S RNA into the large ribosomal subunit, where it forms part of the central protuberance. In the 70S ribosome it contacts protein S13 of the 30S subunit (bridge B1b), connecting the 2 subunits; this bridge is implicated in subunit movement. Contacts the P site tRNA; the 5S rRNA and some of its associated proteins might help stabilize positioning of ribosome-bound tRNAs.</text>
</comment>
<evidence type="ECO:0000256" key="1">
    <source>
        <dbReference type="ARBA" id="ARBA00008553"/>
    </source>
</evidence>
<dbReference type="InterPro" id="IPR020929">
    <property type="entry name" value="Ribosomal_uL5_CS"/>
</dbReference>
<feature type="domain" description="Large ribosomal subunit protein uL5 C-terminal" evidence="8">
    <location>
        <begin position="86"/>
        <end position="179"/>
    </location>
</feature>
<accession>B3EUL1</accession>
<keyword evidence="5" id="KW-0820">tRNA-binding</keyword>
<dbReference type="GO" id="GO:1990904">
    <property type="term" value="C:ribonucleoprotein complex"/>
    <property type="evidence" value="ECO:0007669"/>
    <property type="project" value="UniProtKB-KW"/>
</dbReference>
<dbReference type="InterPro" id="IPR020930">
    <property type="entry name" value="Ribosomal_uL5_bac-type"/>
</dbReference>
<protein>
    <recommendedName>
        <fullName evidence="4 5">Large ribosomal subunit protein uL5</fullName>
    </recommendedName>
</protein>
<evidence type="ECO:0000313" key="9">
    <source>
        <dbReference type="EMBL" id="ACE05630.1"/>
    </source>
</evidence>
<dbReference type="GO" id="GO:0003735">
    <property type="term" value="F:structural constituent of ribosome"/>
    <property type="evidence" value="ECO:0007669"/>
    <property type="project" value="InterPro"/>
</dbReference>
<evidence type="ECO:0000256" key="6">
    <source>
        <dbReference type="RuleBase" id="RU003930"/>
    </source>
</evidence>
<dbReference type="RefSeq" id="WP_012472395.1">
    <property type="nucleotide sequence ID" value="NC_010830.1"/>
</dbReference>
<proteinExistence type="inferred from homology"/>
<dbReference type="HOGENOM" id="CLU_061015_2_1_10"/>
<dbReference type="PROSITE" id="PS00358">
    <property type="entry name" value="RIBOSOMAL_L5"/>
    <property type="match status" value="1"/>
</dbReference>
<dbReference type="GO" id="GO:0005840">
    <property type="term" value="C:ribosome"/>
    <property type="evidence" value="ECO:0007669"/>
    <property type="project" value="UniProtKB-KW"/>
</dbReference>
<comment type="subunit">
    <text evidence="5">Part of the 50S ribosomal subunit; part of the 5S rRNA/L5/L18/L25 subcomplex. Contacts the 5S rRNA and the P site tRNA. Forms a bridge to the 30S subunit in the 70S ribosome.</text>
</comment>
<keyword evidence="2 5" id="KW-0689">Ribosomal protein</keyword>
<evidence type="ECO:0000256" key="2">
    <source>
        <dbReference type="ARBA" id="ARBA00022980"/>
    </source>
</evidence>
<reference evidence="9 10" key="1">
    <citation type="journal article" date="2010" name="J. Bacteriol.">
        <title>The genome of the amoeba symbiont 'Candidatus Amoebophilus asiaticus' reveals common mechanisms for host cell interaction among amoeba-associated bacteria.</title>
        <authorList>
            <person name="Schmitz-Esser S."/>
            <person name="Tischler P."/>
            <person name="Arnold R."/>
            <person name="Montanaro J."/>
            <person name="Wagner M."/>
            <person name="Rattei T."/>
            <person name="Horn M."/>
        </authorList>
    </citation>
    <scope>NUCLEOTIDE SEQUENCE [LARGE SCALE GENOMIC DNA]</scope>
    <source>
        <strain evidence="9 10">5a2</strain>
    </source>
</reference>
<dbReference type="Proteomes" id="UP000001227">
    <property type="component" value="Chromosome"/>
</dbReference>
<dbReference type="GO" id="GO:0000049">
    <property type="term" value="F:tRNA binding"/>
    <property type="evidence" value="ECO:0007669"/>
    <property type="project" value="UniProtKB-UniRule"/>
</dbReference>
<comment type="similarity">
    <text evidence="1 5 6">Belongs to the universal ribosomal protein uL5 family.</text>
</comment>
<dbReference type="Pfam" id="PF00673">
    <property type="entry name" value="Ribosomal_L5_C"/>
    <property type="match status" value="1"/>
</dbReference>
<dbReference type="OrthoDB" id="9806626at2"/>
<evidence type="ECO:0000259" key="8">
    <source>
        <dbReference type="Pfam" id="PF00673"/>
    </source>
</evidence>
<dbReference type="KEGG" id="aas:Aasi_0185"/>
<dbReference type="SUPFAM" id="SSF55282">
    <property type="entry name" value="RL5-like"/>
    <property type="match status" value="1"/>
</dbReference>